<evidence type="ECO:0000313" key="1">
    <source>
        <dbReference type="EMBL" id="KAH9497301.1"/>
    </source>
</evidence>
<dbReference type="Proteomes" id="UP000790347">
    <property type="component" value="Unassembled WGS sequence"/>
</dbReference>
<dbReference type="AlphaFoldDB" id="A0A922HLV4"/>
<reference evidence="1" key="2">
    <citation type="journal article" date="2022" name="Res Sq">
        <title>Comparative Genomics Reveals Insights into the Divergent Evolution of Astigmatic Mites and Household Pest Adaptations.</title>
        <authorList>
            <person name="Xiong Q."/>
            <person name="Wan A.T.-Y."/>
            <person name="Liu X.-Y."/>
            <person name="Fung C.S.-H."/>
            <person name="Xiao X."/>
            <person name="Malainual N."/>
            <person name="Hou J."/>
            <person name="Wang L."/>
            <person name="Wang M."/>
            <person name="Yang K."/>
            <person name="Cui Y."/>
            <person name="Leung E."/>
            <person name="Nong W."/>
            <person name="Shin S.-K."/>
            <person name="Au S."/>
            <person name="Jeong K.Y."/>
            <person name="Chew F.T."/>
            <person name="Hui J."/>
            <person name="Leung T.F."/>
            <person name="Tungtrongchitr A."/>
            <person name="Zhong N."/>
            <person name="Liu Z."/>
            <person name="Tsui S."/>
        </authorList>
    </citation>
    <scope>NUCLEOTIDE SEQUENCE</scope>
    <source>
        <strain evidence="1">Derf</strain>
        <tissue evidence="1">Whole organism</tissue>
    </source>
</reference>
<dbReference type="EMBL" id="ASGP02000007">
    <property type="protein sequence ID" value="KAH9497301.1"/>
    <property type="molecule type" value="Genomic_DNA"/>
</dbReference>
<protein>
    <submittedName>
        <fullName evidence="1">Uncharacterized protein</fullName>
    </submittedName>
</protein>
<accession>A0A922HLV4</accession>
<name>A0A922HLV4_DERFA</name>
<evidence type="ECO:0000313" key="2">
    <source>
        <dbReference type="Proteomes" id="UP000790347"/>
    </source>
</evidence>
<keyword evidence="2" id="KW-1185">Reference proteome</keyword>
<proteinExistence type="predicted"/>
<comment type="caution">
    <text evidence="1">The sequence shown here is derived from an EMBL/GenBank/DDBJ whole genome shotgun (WGS) entry which is preliminary data.</text>
</comment>
<gene>
    <name evidence="1" type="ORF">DERF_013296</name>
</gene>
<reference evidence="1" key="1">
    <citation type="submission" date="2013-05" db="EMBL/GenBank/DDBJ databases">
        <authorList>
            <person name="Yim A.K.Y."/>
            <person name="Chan T.F."/>
            <person name="Ji K.M."/>
            <person name="Liu X.Y."/>
            <person name="Zhou J.W."/>
            <person name="Li R.Q."/>
            <person name="Yang K.Y."/>
            <person name="Li J."/>
            <person name="Li M."/>
            <person name="Law P.T.W."/>
            <person name="Wu Y.L."/>
            <person name="Cai Z.L."/>
            <person name="Qin H."/>
            <person name="Bao Y."/>
            <person name="Leung R.K.K."/>
            <person name="Ng P.K.S."/>
            <person name="Zou J."/>
            <person name="Zhong X.J."/>
            <person name="Ran P.X."/>
            <person name="Zhong N.S."/>
            <person name="Liu Z.G."/>
            <person name="Tsui S.K.W."/>
        </authorList>
    </citation>
    <scope>NUCLEOTIDE SEQUENCE</scope>
    <source>
        <strain evidence="1">Derf</strain>
        <tissue evidence="1">Whole organism</tissue>
    </source>
</reference>
<sequence length="115" mass="13414">MKIHILHLHLEHLNYAEQWPRFAFVTILVVQSMLIRLRIYNWRNQVDQVLIEHVQPTLINSRESLATRISGTISLINLLIAARGIFGYFLDETMFSIEMNGIHTAVNPRNTNDVF</sequence>
<organism evidence="1 2">
    <name type="scientific">Dermatophagoides farinae</name>
    <name type="common">American house dust mite</name>
    <dbReference type="NCBI Taxonomy" id="6954"/>
    <lineage>
        <taxon>Eukaryota</taxon>
        <taxon>Metazoa</taxon>
        <taxon>Ecdysozoa</taxon>
        <taxon>Arthropoda</taxon>
        <taxon>Chelicerata</taxon>
        <taxon>Arachnida</taxon>
        <taxon>Acari</taxon>
        <taxon>Acariformes</taxon>
        <taxon>Sarcoptiformes</taxon>
        <taxon>Astigmata</taxon>
        <taxon>Psoroptidia</taxon>
        <taxon>Analgoidea</taxon>
        <taxon>Pyroglyphidae</taxon>
        <taxon>Dermatophagoidinae</taxon>
        <taxon>Dermatophagoides</taxon>
    </lineage>
</organism>